<evidence type="ECO:0000313" key="2">
    <source>
        <dbReference type="EMBL" id="KRM33955.1"/>
    </source>
</evidence>
<dbReference type="EMBL" id="AZGN01000013">
    <property type="protein sequence ID" value="KRM33955.1"/>
    <property type="molecule type" value="Genomic_DNA"/>
</dbReference>
<comment type="caution">
    <text evidence="2">The sequence shown here is derived from an EMBL/GenBank/DDBJ whole genome shotgun (WGS) entry which is preliminary data.</text>
</comment>
<dbReference type="GeneID" id="75116775"/>
<sequence>MNKLVKTGSRIVTLTSAMLIGINLSCEVKADATLTDTTNKSKNSSFADLKDYNLVFDSDNNGKITELVNKTLQNAQSLSTKDKSKIVKTEALRQKIVSKKESLKKTIHLTHNAFVYNKQGKAIRSGLNFKLLKRGKTFKNAKIATIKGNNFYQVGKNEFVKVANAKLTTSAVNVKTSVKGNIALVNLIIIT</sequence>
<name>A0ABR5PR95_9LACO</name>
<dbReference type="Pfam" id="PF03217">
    <property type="entry name" value="SlpA"/>
    <property type="match status" value="1"/>
</dbReference>
<reference evidence="2 3" key="1">
    <citation type="journal article" date="2015" name="Genome Announc.">
        <title>Expanding the biotechnology potential of lactobacilli through comparative genomics of 213 strains and associated genera.</title>
        <authorList>
            <person name="Sun Z."/>
            <person name="Harris H.M."/>
            <person name="McCann A."/>
            <person name="Guo C."/>
            <person name="Argimon S."/>
            <person name="Zhang W."/>
            <person name="Yang X."/>
            <person name="Jeffery I.B."/>
            <person name="Cooney J.C."/>
            <person name="Kagawa T.F."/>
            <person name="Liu W."/>
            <person name="Song Y."/>
            <person name="Salvetti E."/>
            <person name="Wrobel A."/>
            <person name="Rasinkangas P."/>
            <person name="Parkhill J."/>
            <person name="Rea M.C."/>
            <person name="O'Sullivan O."/>
            <person name="Ritari J."/>
            <person name="Douillard F.P."/>
            <person name="Paul Ross R."/>
            <person name="Yang R."/>
            <person name="Briner A.E."/>
            <person name="Felis G.E."/>
            <person name="de Vos W.M."/>
            <person name="Barrangou R."/>
            <person name="Klaenhammer T.R."/>
            <person name="Caufield P.W."/>
            <person name="Cui Y."/>
            <person name="Zhang H."/>
            <person name="O'Toole P.W."/>
        </authorList>
    </citation>
    <scope>NUCLEOTIDE SEQUENCE [LARGE SCALE GENOMIC DNA]</scope>
    <source>
        <strain evidence="2 3">DSM 6629</strain>
    </source>
</reference>
<gene>
    <name evidence="2" type="ORF">FC44_GL000634</name>
</gene>
<proteinExistence type="predicted"/>
<feature type="domain" description="S-layer protein C-terminal" evidence="1">
    <location>
        <begin position="104"/>
        <end position="163"/>
    </location>
</feature>
<protein>
    <recommendedName>
        <fullName evidence="1">S-layer protein C-terminal domain-containing protein</fullName>
    </recommendedName>
</protein>
<evidence type="ECO:0000259" key="1">
    <source>
        <dbReference type="Pfam" id="PF03217"/>
    </source>
</evidence>
<accession>A0ABR5PR95</accession>
<organism evidence="2 3">
    <name type="scientific">Lactobacillus intestinalis DSM 6629</name>
    <dbReference type="NCBI Taxonomy" id="1423761"/>
    <lineage>
        <taxon>Bacteria</taxon>
        <taxon>Bacillati</taxon>
        <taxon>Bacillota</taxon>
        <taxon>Bacilli</taxon>
        <taxon>Lactobacillales</taxon>
        <taxon>Lactobacillaceae</taxon>
        <taxon>Lactobacillus</taxon>
    </lineage>
</organism>
<dbReference type="RefSeq" id="WP_057809648.1">
    <property type="nucleotide sequence ID" value="NZ_AZGN01000013.1"/>
</dbReference>
<dbReference type="InterPro" id="IPR024968">
    <property type="entry name" value="SlpA_C_lactobacillus"/>
</dbReference>
<dbReference type="Proteomes" id="UP000051735">
    <property type="component" value="Unassembled WGS sequence"/>
</dbReference>
<evidence type="ECO:0000313" key="3">
    <source>
        <dbReference type="Proteomes" id="UP000051735"/>
    </source>
</evidence>
<keyword evidence="3" id="KW-1185">Reference proteome</keyword>